<protein>
    <submittedName>
        <fullName evidence="1">Uncharacterized protein</fullName>
    </submittedName>
</protein>
<organism evidence="1 2">
    <name type="scientific">Takifugu flavidus</name>
    <name type="common">sansaifugu</name>
    <dbReference type="NCBI Taxonomy" id="433684"/>
    <lineage>
        <taxon>Eukaryota</taxon>
        <taxon>Metazoa</taxon>
        <taxon>Chordata</taxon>
        <taxon>Craniata</taxon>
        <taxon>Vertebrata</taxon>
        <taxon>Euteleostomi</taxon>
        <taxon>Actinopterygii</taxon>
        <taxon>Neopterygii</taxon>
        <taxon>Teleostei</taxon>
        <taxon>Neoteleostei</taxon>
        <taxon>Acanthomorphata</taxon>
        <taxon>Eupercaria</taxon>
        <taxon>Tetraodontiformes</taxon>
        <taxon>Tetradontoidea</taxon>
        <taxon>Tetraodontidae</taxon>
        <taxon>Takifugu</taxon>
    </lineage>
</organism>
<dbReference type="EMBL" id="RHFK02000003">
    <property type="protein sequence ID" value="TWW78663.1"/>
    <property type="molecule type" value="Genomic_DNA"/>
</dbReference>
<keyword evidence="2" id="KW-1185">Reference proteome</keyword>
<evidence type="ECO:0000313" key="1">
    <source>
        <dbReference type="EMBL" id="TWW78663.1"/>
    </source>
</evidence>
<evidence type="ECO:0000313" key="2">
    <source>
        <dbReference type="Proteomes" id="UP000324091"/>
    </source>
</evidence>
<sequence length="82" mass="8819">MLLLIAGCSSSFCPGAERSGPSMTRHLLLCVAATEAAENRSGSGLMRRYVSAFPLTTHRREKKLLTAGVRVPCSTERRPDAA</sequence>
<comment type="caution">
    <text evidence="1">The sequence shown here is derived from an EMBL/GenBank/DDBJ whole genome shotgun (WGS) entry which is preliminary data.</text>
</comment>
<proteinExistence type="predicted"/>
<dbReference type="Proteomes" id="UP000324091">
    <property type="component" value="Chromosome 11"/>
</dbReference>
<gene>
    <name evidence="1" type="ORF">D4764_11G0007840</name>
</gene>
<dbReference type="AlphaFoldDB" id="A0A5C6PGJ6"/>
<accession>A0A5C6PGJ6</accession>
<name>A0A5C6PGJ6_9TELE</name>
<reference evidence="1 2" key="1">
    <citation type="submission" date="2019-04" db="EMBL/GenBank/DDBJ databases">
        <title>Chromosome genome assembly for Takifugu flavidus.</title>
        <authorList>
            <person name="Xiao S."/>
        </authorList>
    </citation>
    <scope>NUCLEOTIDE SEQUENCE [LARGE SCALE GENOMIC DNA]</scope>
    <source>
        <strain evidence="1">HTHZ2018</strain>
        <tissue evidence="1">Muscle</tissue>
    </source>
</reference>